<name>A0ABR0SCB1_9HYPO</name>
<keyword evidence="2" id="KW-1185">Reference proteome</keyword>
<dbReference type="EMBL" id="JAVFKD010000015">
    <property type="protein sequence ID" value="KAK5989271.1"/>
    <property type="molecule type" value="Genomic_DNA"/>
</dbReference>
<dbReference type="Gene3D" id="3.90.1410.10">
    <property type="entry name" value="set domain protein methyltransferase, domain 1"/>
    <property type="match status" value="1"/>
</dbReference>
<dbReference type="InterPro" id="IPR050600">
    <property type="entry name" value="SETD3_SETD6_MTase"/>
</dbReference>
<organism evidence="1 2">
    <name type="scientific">Cladobotryum mycophilum</name>
    <dbReference type="NCBI Taxonomy" id="491253"/>
    <lineage>
        <taxon>Eukaryota</taxon>
        <taxon>Fungi</taxon>
        <taxon>Dikarya</taxon>
        <taxon>Ascomycota</taxon>
        <taxon>Pezizomycotina</taxon>
        <taxon>Sordariomycetes</taxon>
        <taxon>Hypocreomycetidae</taxon>
        <taxon>Hypocreales</taxon>
        <taxon>Hypocreaceae</taxon>
        <taxon>Cladobotryum</taxon>
    </lineage>
</organism>
<evidence type="ECO:0000313" key="1">
    <source>
        <dbReference type="EMBL" id="KAK5989271.1"/>
    </source>
</evidence>
<proteinExistence type="predicted"/>
<reference evidence="1 2" key="1">
    <citation type="submission" date="2024-01" db="EMBL/GenBank/DDBJ databases">
        <title>Complete genome of Cladobotryum mycophilum ATHUM6906.</title>
        <authorList>
            <person name="Christinaki A.C."/>
            <person name="Myridakis A.I."/>
            <person name="Kouvelis V.N."/>
        </authorList>
    </citation>
    <scope>NUCLEOTIDE SEQUENCE [LARGE SCALE GENOMIC DNA]</scope>
    <source>
        <strain evidence="1 2">ATHUM6906</strain>
    </source>
</reference>
<dbReference type="PANTHER" id="PTHR13271">
    <property type="entry name" value="UNCHARACTERIZED PUTATIVE METHYLTRANSFERASE"/>
    <property type="match status" value="1"/>
</dbReference>
<accession>A0ABR0SCB1</accession>
<dbReference type="InterPro" id="IPR046341">
    <property type="entry name" value="SET_dom_sf"/>
</dbReference>
<dbReference type="Proteomes" id="UP001338125">
    <property type="component" value="Unassembled WGS sequence"/>
</dbReference>
<dbReference type="PANTHER" id="PTHR13271:SF146">
    <property type="entry name" value="SET DOMAIN-CONTAINING PROTEIN"/>
    <property type="match status" value="1"/>
</dbReference>
<evidence type="ECO:0000313" key="2">
    <source>
        <dbReference type="Proteomes" id="UP001338125"/>
    </source>
</evidence>
<protein>
    <submittedName>
        <fullName evidence="1">Ribosomal lysine N-methyltransferase set10</fullName>
    </submittedName>
</protein>
<sequence length="440" mass="50337">MEPTTQDRINTLTKWATSHHAYLHPSVEIYPDPRTGLSFRVKPSSPSPIQPLDPIVRLPTSLTLSYHNAIQPQPTFHRDFIAQTPPRHRPSLPQEEAELLEGTNVDVGIEKIRADVNKEFRQAKELLSLHPKDGADDFGQQLTKTLYQWAYCIFSSRSFRPSLVLSEEQQKTLPDKVGIDDFSVLLPLFDIGNHDMTTEIRWDLSETPAGGHTCDLRINKSHNPGDQIFNNYSMKTNAELLLGYGFMVPVTNDLHNDYTHVRKRSPNGTAAVPGDEYLISRRPINHPSSLLARSKQTLLVKPMPPLPPVLGSFQHVQHDMVWDIFCTLTNPDLRRHLIPVPDNSDPQAAERLRQEKFFSGQVDDECMQHLEQTVAIIQHKVLQELERLNETDVEVLGSDRELLSQNQRLALEYRERCRQVLENTLTAMSEDELLRFDEEE</sequence>
<gene>
    <name evidence="1" type="ORF">PT974_10781</name>
</gene>
<dbReference type="SUPFAM" id="SSF82199">
    <property type="entry name" value="SET domain"/>
    <property type="match status" value="1"/>
</dbReference>
<comment type="caution">
    <text evidence="1">The sequence shown here is derived from an EMBL/GenBank/DDBJ whole genome shotgun (WGS) entry which is preliminary data.</text>
</comment>